<dbReference type="KEGG" id="pgs:CPT03_07150"/>
<feature type="transmembrane region" description="Helical" evidence="5">
    <location>
        <begin position="6"/>
        <end position="27"/>
    </location>
</feature>
<feature type="transmembrane region" description="Helical" evidence="5">
    <location>
        <begin position="76"/>
        <end position="98"/>
    </location>
</feature>
<dbReference type="Pfam" id="PF07291">
    <property type="entry name" value="MauE"/>
    <property type="match status" value="1"/>
</dbReference>
<dbReference type="InterPro" id="IPR009908">
    <property type="entry name" value="Methylamine_util_MauE"/>
</dbReference>
<dbReference type="UniPathway" id="UPA00895"/>
<comment type="subcellular location">
    <subcellularLocation>
        <location evidence="1">Membrane</location>
        <topology evidence="1">Multi-pass membrane protein</topology>
    </subcellularLocation>
</comment>
<keyword evidence="8" id="KW-1185">Reference proteome</keyword>
<dbReference type="AlphaFoldDB" id="A0A2D1U3T4"/>
<dbReference type="EMBL" id="CP024091">
    <property type="protein sequence ID" value="ATP56262.1"/>
    <property type="molecule type" value="Genomic_DNA"/>
</dbReference>
<keyword evidence="2 5" id="KW-0812">Transmembrane</keyword>
<feature type="transmembrane region" description="Helical" evidence="5">
    <location>
        <begin position="48"/>
        <end position="70"/>
    </location>
</feature>
<gene>
    <name evidence="7" type="ORF">CPT03_07150</name>
</gene>
<evidence type="ECO:0000313" key="8">
    <source>
        <dbReference type="Proteomes" id="UP000223749"/>
    </source>
</evidence>
<keyword evidence="4 5" id="KW-0472">Membrane</keyword>
<feature type="transmembrane region" description="Helical" evidence="5">
    <location>
        <begin position="119"/>
        <end position="137"/>
    </location>
</feature>
<accession>A0A2D1U3T4</accession>
<evidence type="ECO:0000256" key="1">
    <source>
        <dbReference type="ARBA" id="ARBA00004141"/>
    </source>
</evidence>
<evidence type="ECO:0000256" key="4">
    <source>
        <dbReference type="ARBA" id="ARBA00023136"/>
    </source>
</evidence>
<evidence type="ECO:0000256" key="2">
    <source>
        <dbReference type="ARBA" id="ARBA00022692"/>
    </source>
</evidence>
<proteinExistence type="predicted"/>
<sequence length="157" mass="18002">MILIKWKVLLIEIVSVAFLFLFVYAAFSKLSDIEKFRVQLGKSPILNAFVGIVVYIVPMVEILLAVMLCFKRSRLIAIYGAYTLMLCFSIYIIYILKYSPYIPCSCGGILENMSWRQHLVFNIGFVFVSIVGILMYPTNKEFIDVLSIKGEAENFKE</sequence>
<protein>
    <recommendedName>
        <fullName evidence="6">Methylamine utilisation protein MauE domain-containing protein</fullName>
    </recommendedName>
</protein>
<evidence type="ECO:0000256" key="3">
    <source>
        <dbReference type="ARBA" id="ARBA00022989"/>
    </source>
</evidence>
<evidence type="ECO:0000259" key="6">
    <source>
        <dbReference type="Pfam" id="PF07291"/>
    </source>
</evidence>
<evidence type="ECO:0000313" key="7">
    <source>
        <dbReference type="EMBL" id="ATP56262.1"/>
    </source>
</evidence>
<keyword evidence="3 5" id="KW-1133">Transmembrane helix</keyword>
<dbReference type="OrthoDB" id="673785at2"/>
<evidence type="ECO:0000256" key="5">
    <source>
        <dbReference type="SAM" id="Phobius"/>
    </source>
</evidence>
<dbReference type="Proteomes" id="UP000223749">
    <property type="component" value="Chromosome"/>
</dbReference>
<organism evidence="7 8">
    <name type="scientific">Pedobacter ginsengisoli</name>
    <dbReference type="NCBI Taxonomy" id="363852"/>
    <lineage>
        <taxon>Bacteria</taxon>
        <taxon>Pseudomonadati</taxon>
        <taxon>Bacteroidota</taxon>
        <taxon>Sphingobacteriia</taxon>
        <taxon>Sphingobacteriales</taxon>
        <taxon>Sphingobacteriaceae</taxon>
        <taxon>Pedobacter</taxon>
    </lineage>
</organism>
<dbReference type="RefSeq" id="WP_099438204.1">
    <property type="nucleotide sequence ID" value="NZ_CP024091.1"/>
</dbReference>
<reference evidence="7 8" key="1">
    <citation type="submission" date="2017-10" db="EMBL/GenBank/DDBJ databases">
        <title>Whole genome of Pedobacter ginsengisoli T01R-27 isolated from tomato rhizosphere.</title>
        <authorList>
            <person name="Weon H.-Y."/>
            <person name="Lee S.A."/>
            <person name="Sang M.K."/>
            <person name="Song J."/>
        </authorList>
    </citation>
    <scope>NUCLEOTIDE SEQUENCE [LARGE SCALE GENOMIC DNA]</scope>
    <source>
        <strain evidence="7 8">T01R-27</strain>
    </source>
</reference>
<feature type="domain" description="Methylamine utilisation protein MauE" evidence="6">
    <location>
        <begin position="9"/>
        <end position="134"/>
    </location>
</feature>
<dbReference type="GO" id="GO:0016020">
    <property type="term" value="C:membrane"/>
    <property type="evidence" value="ECO:0007669"/>
    <property type="project" value="UniProtKB-SubCell"/>
</dbReference>
<name>A0A2D1U3T4_9SPHI</name>
<dbReference type="GO" id="GO:0030416">
    <property type="term" value="P:methylamine metabolic process"/>
    <property type="evidence" value="ECO:0007669"/>
    <property type="project" value="InterPro"/>
</dbReference>